<reference evidence="2" key="1">
    <citation type="submission" date="2022-11" db="UniProtKB">
        <authorList>
            <consortium name="WormBaseParasite"/>
        </authorList>
    </citation>
    <scope>IDENTIFICATION</scope>
</reference>
<proteinExistence type="predicted"/>
<dbReference type="Proteomes" id="UP000887576">
    <property type="component" value="Unplaced"/>
</dbReference>
<dbReference type="WBParaSite" id="JU765_v2.g6913.t1">
    <property type="protein sequence ID" value="JU765_v2.g6913.t1"/>
    <property type="gene ID" value="JU765_v2.g6913"/>
</dbReference>
<organism evidence="1 2">
    <name type="scientific">Panagrolaimus sp. JU765</name>
    <dbReference type="NCBI Taxonomy" id="591449"/>
    <lineage>
        <taxon>Eukaryota</taxon>
        <taxon>Metazoa</taxon>
        <taxon>Ecdysozoa</taxon>
        <taxon>Nematoda</taxon>
        <taxon>Chromadorea</taxon>
        <taxon>Rhabditida</taxon>
        <taxon>Tylenchina</taxon>
        <taxon>Panagrolaimomorpha</taxon>
        <taxon>Panagrolaimoidea</taxon>
        <taxon>Panagrolaimidae</taxon>
        <taxon>Panagrolaimus</taxon>
    </lineage>
</organism>
<evidence type="ECO:0000313" key="1">
    <source>
        <dbReference type="Proteomes" id="UP000887576"/>
    </source>
</evidence>
<name>A0AC34RH89_9BILA</name>
<protein>
    <submittedName>
        <fullName evidence="2">Uncharacterized protein</fullName>
    </submittedName>
</protein>
<sequence length="43" mass="4209">MLKLNLKEFGDGAGGGVGNGSYLGSHGSEIGSSLDDGVGLRGE</sequence>
<evidence type="ECO:0000313" key="2">
    <source>
        <dbReference type="WBParaSite" id="JU765_v2.g6913.t1"/>
    </source>
</evidence>
<accession>A0AC34RH89</accession>